<dbReference type="InterPro" id="IPR011989">
    <property type="entry name" value="ARM-like"/>
</dbReference>
<name>A0ABV2ANM4_9EUKA</name>
<sequence>MTIFIKNYRNDFLNKLNFHRKQIFFNQKKNFFIKNDISIKQLSFQLSNIELTLQNRKKMTNWLKNQTVQKKVLSAFEQNNELLWRKTIILESLARNLTIHTIDENKRLHKLIEKNFYQYLPTVFGSLLIEKMISISDNKNEFEFWGQMLSKSFKIFNDGYGDNKAIYVYKSFLRKVPEAQQYLEYEKIFNVDAICTSNGSSFFKLSFDKMADTEKIKAVDFLCKNIVKIGNSKNGKYVITHVLNMNFKEFTDILAKNIIDNFEKILFDKDGILIVESLLSHRFYDIEAKIMKNFEKIFSGKKLSLGEIAAILITKKKSFCENICKSNDNKPVIFLKHLNENSLNNFIQNLTVSTKEKMFRNFLKSLENIDTLILDENKVIKKLFKYSDEFKLYLDNNKNSKIEKSLKSLKMGDNKSI</sequence>
<dbReference type="Gene3D" id="1.25.10.10">
    <property type="entry name" value="Leucine-rich Repeat Variant"/>
    <property type="match status" value="1"/>
</dbReference>
<evidence type="ECO:0000313" key="2">
    <source>
        <dbReference type="Proteomes" id="UP001439008"/>
    </source>
</evidence>
<gene>
    <name evidence="1" type="ORF">MHBO_002820</name>
</gene>
<dbReference type="InterPro" id="IPR016024">
    <property type="entry name" value="ARM-type_fold"/>
</dbReference>
<comment type="caution">
    <text evidence="1">The sequence shown here is derived from an EMBL/GenBank/DDBJ whole genome shotgun (WGS) entry which is preliminary data.</text>
</comment>
<organism evidence="1 2">
    <name type="scientific">Bonamia ostreae</name>
    <dbReference type="NCBI Taxonomy" id="126728"/>
    <lineage>
        <taxon>Eukaryota</taxon>
        <taxon>Sar</taxon>
        <taxon>Rhizaria</taxon>
        <taxon>Endomyxa</taxon>
        <taxon>Ascetosporea</taxon>
        <taxon>Haplosporida</taxon>
        <taxon>Bonamia</taxon>
    </lineage>
</organism>
<dbReference type="Proteomes" id="UP001439008">
    <property type="component" value="Unassembled WGS sequence"/>
</dbReference>
<dbReference type="EMBL" id="JBDODL010001204">
    <property type="protein sequence ID" value="MES1921267.1"/>
    <property type="molecule type" value="Genomic_DNA"/>
</dbReference>
<proteinExistence type="predicted"/>
<evidence type="ECO:0000313" key="1">
    <source>
        <dbReference type="EMBL" id="MES1921267.1"/>
    </source>
</evidence>
<dbReference type="SUPFAM" id="SSF48371">
    <property type="entry name" value="ARM repeat"/>
    <property type="match status" value="1"/>
</dbReference>
<accession>A0ABV2ANM4</accession>
<keyword evidence="2" id="KW-1185">Reference proteome</keyword>
<protein>
    <submittedName>
        <fullName evidence="1">Uncharacterized protein</fullName>
    </submittedName>
</protein>
<reference evidence="1 2" key="1">
    <citation type="journal article" date="2024" name="BMC Biol.">
        <title>Comparative genomics of Ascetosporea gives new insight into the evolutionary basis for animal parasitism in Rhizaria.</title>
        <authorList>
            <person name="Hiltunen Thoren M."/>
            <person name="Onut-Brannstrom I."/>
            <person name="Alfjorden A."/>
            <person name="Peckova H."/>
            <person name="Swords F."/>
            <person name="Hooper C."/>
            <person name="Holzer A.S."/>
            <person name="Bass D."/>
            <person name="Burki F."/>
        </authorList>
    </citation>
    <scope>NUCLEOTIDE SEQUENCE [LARGE SCALE GENOMIC DNA]</scope>
    <source>
        <strain evidence="1">20-A016</strain>
    </source>
</reference>